<dbReference type="Proteomes" id="UP000676246">
    <property type="component" value="Unassembled WGS sequence"/>
</dbReference>
<dbReference type="PROSITE" id="PS50110">
    <property type="entry name" value="RESPONSE_REGULATORY"/>
    <property type="match status" value="1"/>
</dbReference>
<keyword evidence="5" id="KW-0804">Transcription</keyword>
<dbReference type="GO" id="GO:0005829">
    <property type="term" value="C:cytosol"/>
    <property type="evidence" value="ECO:0007669"/>
    <property type="project" value="TreeGrafter"/>
</dbReference>
<dbReference type="Gene3D" id="3.40.50.2300">
    <property type="match status" value="1"/>
</dbReference>
<evidence type="ECO:0000259" key="7">
    <source>
        <dbReference type="PROSITE" id="PS50110"/>
    </source>
</evidence>
<dbReference type="FunFam" id="3.40.50.2300:FF:000001">
    <property type="entry name" value="DNA-binding response regulator PhoB"/>
    <property type="match status" value="1"/>
</dbReference>
<gene>
    <name evidence="8" type="ORF">KAK03_13315</name>
</gene>
<accession>A0A940YFA1</accession>
<dbReference type="SUPFAM" id="SSF52172">
    <property type="entry name" value="CheY-like"/>
    <property type="match status" value="1"/>
</dbReference>
<proteinExistence type="predicted"/>
<feature type="domain" description="Response regulatory" evidence="7">
    <location>
        <begin position="3"/>
        <end position="120"/>
    </location>
</feature>
<dbReference type="AlphaFoldDB" id="A0A940YFA1"/>
<evidence type="ECO:0000313" key="8">
    <source>
        <dbReference type="EMBL" id="MBQ0931467.1"/>
    </source>
</evidence>
<dbReference type="InterPro" id="IPR039420">
    <property type="entry name" value="WalR-like"/>
</dbReference>
<keyword evidence="2" id="KW-0902">Two-component regulatory system</keyword>
<dbReference type="GO" id="GO:0032993">
    <property type="term" value="C:protein-DNA complex"/>
    <property type="evidence" value="ECO:0007669"/>
    <property type="project" value="TreeGrafter"/>
</dbReference>
<dbReference type="PANTHER" id="PTHR48111:SF1">
    <property type="entry name" value="TWO-COMPONENT RESPONSE REGULATOR ORR33"/>
    <property type="match status" value="1"/>
</dbReference>
<keyword evidence="9" id="KW-1185">Reference proteome</keyword>
<feature type="modified residue" description="4-aspartylphosphate" evidence="6">
    <location>
        <position position="52"/>
    </location>
</feature>
<evidence type="ECO:0000256" key="3">
    <source>
        <dbReference type="ARBA" id="ARBA00023015"/>
    </source>
</evidence>
<dbReference type="InterPro" id="IPR001789">
    <property type="entry name" value="Sig_transdc_resp-reg_receiver"/>
</dbReference>
<comment type="caution">
    <text evidence="8">The sequence shown here is derived from an EMBL/GenBank/DDBJ whole genome shotgun (WGS) entry which is preliminary data.</text>
</comment>
<organism evidence="8 9">
    <name type="scientific">Ideonella alba</name>
    <dbReference type="NCBI Taxonomy" id="2824118"/>
    <lineage>
        <taxon>Bacteria</taxon>
        <taxon>Pseudomonadati</taxon>
        <taxon>Pseudomonadota</taxon>
        <taxon>Betaproteobacteria</taxon>
        <taxon>Burkholderiales</taxon>
        <taxon>Sphaerotilaceae</taxon>
        <taxon>Ideonella</taxon>
    </lineage>
</organism>
<dbReference type="PANTHER" id="PTHR48111">
    <property type="entry name" value="REGULATOR OF RPOS"/>
    <property type="match status" value="1"/>
</dbReference>
<evidence type="ECO:0000256" key="6">
    <source>
        <dbReference type="PROSITE-ProRule" id="PRU00169"/>
    </source>
</evidence>
<dbReference type="RefSeq" id="WP_210854450.1">
    <property type="nucleotide sequence ID" value="NZ_JAGQDD010000009.1"/>
</dbReference>
<dbReference type="SMART" id="SM00448">
    <property type="entry name" value="REC"/>
    <property type="match status" value="1"/>
</dbReference>
<name>A0A940YFA1_9BURK</name>
<keyword evidence="3" id="KW-0805">Transcription regulation</keyword>
<protein>
    <submittedName>
        <fullName evidence="8">Response regulator</fullName>
    </submittedName>
</protein>
<dbReference type="EMBL" id="JAGQDD010000009">
    <property type="protein sequence ID" value="MBQ0931467.1"/>
    <property type="molecule type" value="Genomic_DNA"/>
</dbReference>
<dbReference type="GO" id="GO:0000156">
    <property type="term" value="F:phosphorelay response regulator activity"/>
    <property type="evidence" value="ECO:0007669"/>
    <property type="project" value="TreeGrafter"/>
</dbReference>
<dbReference type="Pfam" id="PF00072">
    <property type="entry name" value="Response_reg"/>
    <property type="match status" value="1"/>
</dbReference>
<keyword evidence="4" id="KW-0238">DNA-binding</keyword>
<evidence type="ECO:0000256" key="4">
    <source>
        <dbReference type="ARBA" id="ARBA00023125"/>
    </source>
</evidence>
<reference evidence="8 9" key="1">
    <citation type="submission" date="2021-04" db="EMBL/GenBank/DDBJ databases">
        <title>The genome sequence of Ideonella sp. 3Y2.</title>
        <authorList>
            <person name="Liu Y."/>
        </authorList>
    </citation>
    <scope>NUCLEOTIDE SEQUENCE [LARGE SCALE GENOMIC DNA]</scope>
    <source>
        <strain evidence="8 9">3Y2</strain>
    </source>
</reference>
<dbReference type="GO" id="GO:0000976">
    <property type="term" value="F:transcription cis-regulatory region binding"/>
    <property type="evidence" value="ECO:0007669"/>
    <property type="project" value="TreeGrafter"/>
</dbReference>
<dbReference type="InterPro" id="IPR011006">
    <property type="entry name" value="CheY-like_superfamily"/>
</dbReference>
<evidence type="ECO:0000313" key="9">
    <source>
        <dbReference type="Proteomes" id="UP000676246"/>
    </source>
</evidence>
<evidence type="ECO:0000256" key="5">
    <source>
        <dbReference type="ARBA" id="ARBA00023163"/>
    </source>
</evidence>
<keyword evidence="1 6" id="KW-0597">Phosphoprotein</keyword>
<dbReference type="GO" id="GO:0006355">
    <property type="term" value="P:regulation of DNA-templated transcription"/>
    <property type="evidence" value="ECO:0007669"/>
    <property type="project" value="TreeGrafter"/>
</dbReference>
<sequence length="120" mass="13383">MKRILIVEDQPDIRELIRMSLEASDFEIHEAEDGESALQMTRQLQPDLLLLDVMMPGSIDGIGVCQKLKGDAAHKRTRIVMLSARSGAADRQAGLRAGADDYLVKPFSPRQLLQVVRRSL</sequence>
<evidence type="ECO:0000256" key="2">
    <source>
        <dbReference type="ARBA" id="ARBA00023012"/>
    </source>
</evidence>
<evidence type="ECO:0000256" key="1">
    <source>
        <dbReference type="ARBA" id="ARBA00022553"/>
    </source>
</evidence>